<accession>T0SFT6</accession>
<keyword evidence="2" id="KW-0472">Membrane</keyword>
<name>T0SFT6_SAPDV</name>
<feature type="region of interest" description="Disordered" evidence="1">
    <location>
        <begin position="81"/>
        <end position="101"/>
    </location>
</feature>
<proteinExistence type="predicted"/>
<feature type="compositionally biased region" description="Basic residues" evidence="1">
    <location>
        <begin position="92"/>
        <end position="101"/>
    </location>
</feature>
<dbReference type="InParanoid" id="T0SFT6"/>
<evidence type="ECO:0000256" key="2">
    <source>
        <dbReference type="SAM" id="Phobius"/>
    </source>
</evidence>
<dbReference type="Proteomes" id="UP000030762">
    <property type="component" value="Unassembled WGS sequence"/>
</dbReference>
<dbReference type="InterPro" id="IPR013945">
    <property type="entry name" value="Pkr1"/>
</dbReference>
<dbReference type="RefSeq" id="XP_008604466.1">
    <property type="nucleotide sequence ID" value="XM_008606244.1"/>
</dbReference>
<dbReference type="AlphaFoldDB" id="T0SFT6"/>
<dbReference type="VEuPathDB" id="FungiDB:SDRG_00753"/>
<dbReference type="eggNOG" id="ENOG502S8CP">
    <property type="taxonomic scope" value="Eukaryota"/>
</dbReference>
<sequence length="101" mass="10836">MSVFASALKSALEPGTGNKFVLALNGVLLALLGVIGMTIWSGMEDSFHMYIFLFLAIGLTVSINWFILEARALQADGKLDLSSLDNNTATSTKKKPLAKTD</sequence>
<gene>
    <name evidence="3" type="ORF">SDRG_00753</name>
</gene>
<dbReference type="OrthoDB" id="74580at2759"/>
<feature type="transmembrane region" description="Helical" evidence="2">
    <location>
        <begin position="47"/>
        <end position="68"/>
    </location>
</feature>
<reference evidence="3 4" key="1">
    <citation type="submission" date="2012-04" db="EMBL/GenBank/DDBJ databases">
        <title>The Genome Sequence of Saprolegnia declina VS20.</title>
        <authorList>
            <consortium name="The Broad Institute Genome Sequencing Platform"/>
            <person name="Russ C."/>
            <person name="Nusbaum C."/>
            <person name="Tyler B."/>
            <person name="van West P."/>
            <person name="Dieguez-Uribeondo J."/>
            <person name="de Bruijn I."/>
            <person name="Tripathy S."/>
            <person name="Jiang R."/>
            <person name="Young S.K."/>
            <person name="Zeng Q."/>
            <person name="Gargeya S."/>
            <person name="Fitzgerald M."/>
            <person name="Haas B."/>
            <person name="Abouelleil A."/>
            <person name="Alvarado L."/>
            <person name="Arachchi H.M."/>
            <person name="Berlin A."/>
            <person name="Chapman S.B."/>
            <person name="Goldberg J."/>
            <person name="Griggs A."/>
            <person name="Gujja S."/>
            <person name="Hansen M."/>
            <person name="Howarth C."/>
            <person name="Imamovic A."/>
            <person name="Larimer J."/>
            <person name="McCowen C."/>
            <person name="Montmayeur A."/>
            <person name="Murphy C."/>
            <person name="Neiman D."/>
            <person name="Pearson M."/>
            <person name="Priest M."/>
            <person name="Roberts A."/>
            <person name="Saif S."/>
            <person name="Shea T."/>
            <person name="Sisk P."/>
            <person name="Sykes S."/>
            <person name="Wortman J."/>
            <person name="Nusbaum C."/>
            <person name="Birren B."/>
        </authorList>
    </citation>
    <scope>NUCLEOTIDE SEQUENCE [LARGE SCALE GENOMIC DNA]</scope>
    <source>
        <strain evidence="3 4">VS20</strain>
    </source>
</reference>
<dbReference type="OMA" id="SINWFII"/>
<dbReference type="EMBL" id="JH767133">
    <property type="protein sequence ID" value="EQC41897.1"/>
    <property type="molecule type" value="Genomic_DNA"/>
</dbReference>
<keyword evidence="2" id="KW-1133">Transmembrane helix</keyword>
<feature type="transmembrane region" description="Helical" evidence="2">
    <location>
        <begin position="20"/>
        <end position="41"/>
    </location>
</feature>
<keyword evidence="4" id="KW-1185">Reference proteome</keyword>
<dbReference type="GO" id="GO:0070072">
    <property type="term" value="P:vacuolar proton-transporting V-type ATPase complex assembly"/>
    <property type="evidence" value="ECO:0007669"/>
    <property type="project" value="InterPro"/>
</dbReference>
<dbReference type="Pfam" id="PF08636">
    <property type="entry name" value="Pkr1"/>
    <property type="match status" value="1"/>
</dbReference>
<protein>
    <submittedName>
        <fullName evidence="3">Uncharacterized protein</fullName>
    </submittedName>
</protein>
<organism evidence="3 4">
    <name type="scientific">Saprolegnia diclina (strain VS20)</name>
    <dbReference type="NCBI Taxonomy" id="1156394"/>
    <lineage>
        <taxon>Eukaryota</taxon>
        <taxon>Sar</taxon>
        <taxon>Stramenopiles</taxon>
        <taxon>Oomycota</taxon>
        <taxon>Saprolegniomycetes</taxon>
        <taxon>Saprolegniales</taxon>
        <taxon>Saprolegniaceae</taxon>
        <taxon>Saprolegnia</taxon>
    </lineage>
</organism>
<keyword evidence="2" id="KW-0812">Transmembrane</keyword>
<evidence type="ECO:0000313" key="4">
    <source>
        <dbReference type="Proteomes" id="UP000030762"/>
    </source>
</evidence>
<evidence type="ECO:0000256" key="1">
    <source>
        <dbReference type="SAM" id="MobiDB-lite"/>
    </source>
</evidence>
<evidence type="ECO:0000313" key="3">
    <source>
        <dbReference type="EMBL" id="EQC41897.1"/>
    </source>
</evidence>
<dbReference type="GeneID" id="19941480"/>